<dbReference type="InterPro" id="IPR010385">
    <property type="entry name" value="DUF982"/>
</dbReference>
<protein>
    <recommendedName>
        <fullName evidence="3">DUF982 domain-containing protein</fullName>
    </recommendedName>
</protein>
<dbReference type="OrthoDB" id="7864549at2"/>
<dbReference type="Pfam" id="PF06169">
    <property type="entry name" value="DUF982"/>
    <property type="match status" value="1"/>
</dbReference>
<evidence type="ECO:0000313" key="1">
    <source>
        <dbReference type="EMBL" id="SDI11303.1"/>
    </source>
</evidence>
<dbReference type="STRING" id="490829.SAMN05421850_101684"/>
<organism evidence="1 2">
    <name type="scientific">Lutimaribacter saemankumensis</name>
    <dbReference type="NCBI Taxonomy" id="490829"/>
    <lineage>
        <taxon>Bacteria</taxon>
        <taxon>Pseudomonadati</taxon>
        <taxon>Pseudomonadota</taxon>
        <taxon>Alphaproteobacteria</taxon>
        <taxon>Rhodobacterales</taxon>
        <taxon>Roseobacteraceae</taxon>
        <taxon>Lutimaribacter</taxon>
    </lineage>
</organism>
<sequence length="90" mass="9996">MIEIYWGSPLTLVISEDGDTKKFTTIEQAYYWLNKKWPVTDKARDRAIELIDAAMNCLAPVSAARLAFVSAARTAGFIPDYDLVEVSPGV</sequence>
<dbReference type="Gene3D" id="6.10.250.730">
    <property type="match status" value="1"/>
</dbReference>
<evidence type="ECO:0008006" key="3">
    <source>
        <dbReference type="Google" id="ProtNLM"/>
    </source>
</evidence>
<proteinExistence type="predicted"/>
<keyword evidence="2" id="KW-1185">Reference proteome</keyword>
<dbReference type="AlphaFoldDB" id="A0A1G8HXD9"/>
<dbReference type="EMBL" id="FNEB01000001">
    <property type="protein sequence ID" value="SDI11303.1"/>
    <property type="molecule type" value="Genomic_DNA"/>
</dbReference>
<accession>A0A1G8HXD9</accession>
<name>A0A1G8HXD9_9RHOB</name>
<evidence type="ECO:0000313" key="2">
    <source>
        <dbReference type="Proteomes" id="UP000199340"/>
    </source>
</evidence>
<dbReference type="RefSeq" id="WP_090026441.1">
    <property type="nucleotide sequence ID" value="NZ_FNEB01000001.1"/>
</dbReference>
<dbReference type="Proteomes" id="UP000199340">
    <property type="component" value="Unassembled WGS sequence"/>
</dbReference>
<reference evidence="1 2" key="1">
    <citation type="submission" date="2016-10" db="EMBL/GenBank/DDBJ databases">
        <authorList>
            <person name="de Groot N.N."/>
        </authorList>
    </citation>
    <scope>NUCLEOTIDE SEQUENCE [LARGE SCALE GENOMIC DNA]</scope>
    <source>
        <strain evidence="1 2">DSM 28010</strain>
    </source>
</reference>
<gene>
    <name evidence="1" type="ORF">SAMN05421850_101684</name>
</gene>